<protein>
    <submittedName>
        <fullName evidence="1">Uncharacterized protein</fullName>
    </submittedName>
</protein>
<comment type="caution">
    <text evidence="1">The sequence shown here is derived from an EMBL/GenBank/DDBJ whole genome shotgun (WGS) entry which is preliminary data.</text>
</comment>
<keyword evidence="2" id="KW-1185">Reference proteome</keyword>
<sequence length="258" mass="27880">MAHNLSCANAKKPGCACSGCGGSLHGWPGHLDLADGSAEERASRREDAVQDWYVAVGSDEETRCKHLSAPTPQMLGHAIDAARVDLAEYLAAHPSTAERIREFGGLLNSQAFGRVKAEAVRRTARHPELAHVSEALPGHFWCSLLAALVGAADRVERVVDKIPAQARDLLEEAPPPDWGGAQELIADTAVEAVWECAAAFLLLWRPDELFLVMRILAVFICPAPGRHPEVARLCLLSLGRGILQDAATHMLRQSLTPR</sequence>
<organism evidence="1 2">
    <name type="scientific">Nocardiopsis codii</name>
    <dbReference type="NCBI Taxonomy" id="3065942"/>
    <lineage>
        <taxon>Bacteria</taxon>
        <taxon>Bacillati</taxon>
        <taxon>Actinomycetota</taxon>
        <taxon>Actinomycetes</taxon>
        <taxon>Streptosporangiales</taxon>
        <taxon>Nocardiopsidaceae</taxon>
        <taxon>Nocardiopsis</taxon>
    </lineage>
</organism>
<proteinExistence type="predicted"/>
<name>A0ABU7K956_9ACTN</name>
<gene>
    <name evidence="1" type="ORF">Q8791_16205</name>
</gene>
<evidence type="ECO:0000313" key="2">
    <source>
        <dbReference type="Proteomes" id="UP001356095"/>
    </source>
</evidence>
<evidence type="ECO:0000313" key="1">
    <source>
        <dbReference type="EMBL" id="MEE2038768.1"/>
    </source>
</evidence>
<reference evidence="1 2" key="1">
    <citation type="submission" date="2023-08" db="EMBL/GenBank/DDBJ databases">
        <authorList>
            <person name="Girao M."/>
            <person name="Carvalho M.F."/>
        </authorList>
    </citation>
    <scope>NUCLEOTIDE SEQUENCE [LARGE SCALE GENOMIC DNA]</scope>
    <source>
        <strain evidence="1 2">CT-R113</strain>
    </source>
</reference>
<dbReference type="RefSeq" id="WP_330092548.1">
    <property type="nucleotide sequence ID" value="NZ_JAUZMY010000015.1"/>
</dbReference>
<dbReference type="Proteomes" id="UP001356095">
    <property type="component" value="Unassembled WGS sequence"/>
</dbReference>
<accession>A0ABU7K956</accession>
<dbReference type="EMBL" id="JAUZMY010000015">
    <property type="protein sequence ID" value="MEE2038768.1"/>
    <property type="molecule type" value="Genomic_DNA"/>
</dbReference>